<proteinExistence type="predicted"/>
<evidence type="ECO:0000313" key="2">
    <source>
        <dbReference type="Proteomes" id="UP001331515"/>
    </source>
</evidence>
<accession>A0AAN8CGD8</accession>
<reference evidence="1 2" key="1">
    <citation type="journal article" date="2023" name="Mol. Biol. Evol.">
        <title>Genomics of Secondarily Temperate Adaptation in the Only Non-Antarctic Icefish.</title>
        <authorList>
            <person name="Rivera-Colon A.G."/>
            <person name="Rayamajhi N."/>
            <person name="Minhas B.F."/>
            <person name="Madrigal G."/>
            <person name="Bilyk K.T."/>
            <person name="Yoon V."/>
            <person name="Hune M."/>
            <person name="Gregory S."/>
            <person name="Cheng C.H.C."/>
            <person name="Catchen J.M."/>
        </authorList>
    </citation>
    <scope>NUCLEOTIDE SEQUENCE [LARGE SCALE GENOMIC DNA]</scope>
    <source>
        <tissue evidence="1">White muscle</tissue>
    </source>
</reference>
<dbReference type="Proteomes" id="UP001331515">
    <property type="component" value="Unassembled WGS sequence"/>
</dbReference>
<evidence type="ECO:0000313" key="1">
    <source>
        <dbReference type="EMBL" id="KAK5903325.1"/>
    </source>
</evidence>
<organism evidence="1 2">
    <name type="scientific">Champsocephalus gunnari</name>
    <name type="common">Mackerel icefish</name>
    <dbReference type="NCBI Taxonomy" id="52237"/>
    <lineage>
        <taxon>Eukaryota</taxon>
        <taxon>Metazoa</taxon>
        <taxon>Chordata</taxon>
        <taxon>Craniata</taxon>
        <taxon>Vertebrata</taxon>
        <taxon>Euteleostomi</taxon>
        <taxon>Actinopterygii</taxon>
        <taxon>Neopterygii</taxon>
        <taxon>Teleostei</taxon>
        <taxon>Neoteleostei</taxon>
        <taxon>Acanthomorphata</taxon>
        <taxon>Eupercaria</taxon>
        <taxon>Perciformes</taxon>
        <taxon>Notothenioidei</taxon>
        <taxon>Channichthyidae</taxon>
        <taxon>Champsocephalus</taxon>
    </lineage>
</organism>
<comment type="caution">
    <text evidence="1">The sequence shown here is derived from an EMBL/GenBank/DDBJ whole genome shotgun (WGS) entry which is preliminary data.</text>
</comment>
<dbReference type="EMBL" id="JAURVH010001531">
    <property type="protein sequence ID" value="KAK5903325.1"/>
    <property type="molecule type" value="Genomic_DNA"/>
</dbReference>
<protein>
    <submittedName>
        <fullName evidence="1">Uncharacterized protein</fullName>
    </submittedName>
</protein>
<dbReference type="AlphaFoldDB" id="A0AAN8CGD8"/>
<sequence>MGVTVEEQHEITNSAFSLVDKDGYLRKSAKSQLGTEQLKLCPLIDKKGPETSPQTHAIIMDFMALVRKVPLKKLDPPVKTFHDFAIALTSMVTKAGHNCDEIHIVFDNYRVDSIKNGERERRGKSKEMVVLDVITEPKCPSGVRELLVFFHQKNCFPGILC</sequence>
<keyword evidence="2" id="KW-1185">Reference proteome</keyword>
<name>A0AAN8CGD8_CHAGU</name>
<gene>
    <name evidence="1" type="ORF">CgunFtcFv8_007116</name>
</gene>